<dbReference type="EMBL" id="KN714688">
    <property type="protein sequence ID" value="KUI56378.1"/>
    <property type="molecule type" value="Genomic_DNA"/>
</dbReference>
<dbReference type="PANTHER" id="PTHR43712:SF16">
    <property type="entry name" value="O-METHYLTRANSFERASE ELCB"/>
    <property type="match status" value="1"/>
</dbReference>
<feature type="domain" description="O-methyltransferase dimerisation" evidence="5">
    <location>
        <begin position="30"/>
        <end position="91"/>
    </location>
</feature>
<feature type="domain" description="O-methyltransferase C-terminal" evidence="4">
    <location>
        <begin position="151"/>
        <end position="344"/>
    </location>
</feature>
<gene>
    <name evidence="6" type="ORF">VP1G_03668</name>
</gene>
<dbReference type="Gene3D" id="1.10.10.10">
    <property type="entry name" value="Winged helix-like DNA-binding domain superfamily/Winged helix DNA-binding domain"/>
    <property type="match status" value="1"/>
</dbReference>
<keyword evidence="2" id="KW-0808">Transferase</keyword>
<dbReference type="Pfam" id="PF00891">
    <property type="entry name" value="Methyltransf_2"/>
    <property type="match status" value="1"/>
</dbReference>
<evidence type="ECO:0000259" key="5">
    <source>
        <dbReference type="Pfam" id="PF08100"/>
    </source>
</evidence>
<reference evidence="7" key="1">
    <citation type="submission" date="2014-12" db="EMBL/GenBank/DDBJ databases">
        <title>Genome Sequence of Valsa Canker Pathogens Uncovers a Specific Adaption of Colonization on Woody Bark.</title>
        <authorList>
            <person name="Yin Z."/>
            <person name="Liu H."/>
            <person name="Gao X."/>
            <person name="Li Z."/>
            <person name="Song N."/>
            <person name="Ke X."/>
            <person name="Dai Q."/>
            <person name="Wu Y."/>
            <person name="Sun Y."/>
            <person name="Xu J.-R."/>
            <person name="Kang Z.K."/>
            <person name="Wang L."/>
            <person name="Huang L."/>
        </authorList>
    </citation>
    <scope>NUCLEOTIDE SEQUENCE [LARGE SCALE GENOMIC DNA]</scope>
    <source>
        <strain evidence="7">SXYL134</strain>
    </source>
</reference>
<evidence type="ECO:0000259" key="4">
    <source>
        <dbReference type="Pfam" id="PF00891"/>
    </source>
</evidence>
<accession>A0A194UXJ9</accession>
<dbReference type="InterPro" id="IPR012967">
    <property type="entry name" value="COMT_dimerisation"/>
</dbReference>
<dbReference type="InterPro" id="IPR016461">
    <property type="entry name" value="COMT-like"/>
</dbReference>
<dbReference type="InterPro" id="IPR036388">
    <property type="entry name" value="WH-like_DNA-bd_sf"/>
</dbReference>
<dbReference type="GO" id="GO:0008171">
    <property type="term" value="F:O-methyltransferase activity"/>
    <property type="evidence" value="ECO:0007669"/>
    <property type="project" value="InterPro"/>
</dbReference>
<keyword evidence="1" id="KW-0489">Methyltransferase</keyword>
<dbReference type="InterPro" id="IPR029063">
    <property type="entry name" value="SAM-dependent_MTases_sf"/>
</dbReference>
<dbReference type="PROSITE" id="PS51683">
    <property type="entry name" value="SAM_OMT_II"/>
    <property type="match status" value="1"/>
</dbReference>
<keyword evidence="7" id="KW-1185">Reference proteome</keyword>
<dbReference type="InterPro" id="IPR036390">
    <property type="entry name" value="WH_DNA-bd_sf"/>
</dbReference>
<evidence type="ECO:0000256" key="3">
    <source>
        <dbReference type="ARBA" id="ARBA00022691"/>
    </source>
</evidence>
<evidence type="ECO:0000313" key="7">
    <source>
        <dbReference type="Proteomes" id="UP000078576"/>
    </source>
</evidence>
<protein>
    <submittedName>
        <fullName evidence="6">Isoflavone-7-O-methyltransferase 8</fullName>
    </submittedName>
</protein>
<dbReference type="GO" id="GO:0032259">
    <property type="term" value="P:methylation"/>
    <property type="evidence" value="ECO:0007669"/>
    <property type="project" value="UniProtKB-KW"/>
</dbReference>
<proteinExistence type="predicted"/>
<evidence type="ECO:0000313" key="6">
    <source>
        <dbReference type="EMBL" id="KUI56378.1"/>
    </source>
</evidence>
<dbReference type="InterPro" id="IPR001077">
    <property type="entry name" value="COMT_C"/>
</dbReference>
<sequence>MAEQAAATRPHLRQAIELAGGHFVNTVEMGVLKTFVDYKVFDNIPDEGDISLSELAGKVGGEEELLERFSAFLVAANILASPTPGHIAHTDKSRPYRSGEVPGGFIVHVFNMLFRPVAQLPAFFKQHGLASPKNASVTPMGLAMGHPDKDVYGILDAEPELARLFNSFLKQSSRIYTLKGVYDFGWVQGALGEARPIVVDIGGSSGRALLDILSFNHFIPAERCAVFDLPHVIEDTKKNLDEGLGSAQLVGGSMFEEFPHPVRGALVYQFRRVLNDFPDEDVLRALRRVREAAAFDTRLLIIEELLAADMNKFSVAQDITLFCVGGKRRNAAMHSELAGRAGFRLNAQYDDKVNNCGILEFVLA</sequence>
<keyword evidence="3" id="KW-0949">S-adenosyl-L-methionine</keyword>
<evidence type="ECO:0000256" key="2">
    <source>
        <dbReference type="ARBA" id="ARBA00022679"/>
    </source>
</evidence>
<dbReference type="OrthoDB" id="1535081at2759"/>
<dbReference type="Pfam" id="PF08100">
    <property type="entry name" value="Dimerisation"/>
    <property type="match status" value="1"/>
</dbReference>
<name>A0A194UXJ9_CYTMA</name>
<dbReference type="AlphaFoldDB" id="A0A194UXJ9"/>
<dbReference type="SUPFAM" id="SSF46785">
    <property type="entry name" value="Winged helix' DNA-binding domain"/>
    <property type="match status" value="1"/>
</dbReference>
<dbReference type="Gene3D" id="3.40.50.150">
    <property type="entry name" value="Vaccinia Virus protein VP39"/>
    <property type="match status" value="1"/>
</dbReference>
<evidence type="ECO:0000256" key="1">
    <source>
        <dbReference type="ARBA" id="ARBA00022603"/>
    </source>
</evidence>
<dbReference type="PIRSF" id="PIRSF005739">
    <property type="entry name" value="O-mtase"/>
    <property type="match status" value="1"/>
</dbReference>
<dbReference type="PANTHER" id="PTHR43712">
    <property type="entry name" value="PUTATIVE (AFU_ORTHOLOGUE AFUA_4G14580)-RELATED"/>
    <property type="match status" value="1"/>
</dbReference>
<dbReference type="Proteomes" id="UP000078576">
    <property type="component" value="Unassembled WGS sequence"/>
</dbReference>
<organism evidence="6 7">
    <name type="scientific">Cytospora mali</name>
    <name type="common">Apple Valsa canker fungus</name>
    <name type="synonym">Valsa mali</name>
    <dbReference type="NCBI Taxonomy" id="578113"/>
    <lineage>
        <taxon>Eukaryota</taxon>
        <taxon>Fungi</taxon>
        <taxon>Dikarya</taxon>
        <taxon>Ascomycota</taxon>
        <taxon>Pezizomycotina</taxon>
        <taxon>Sordariomycetes</taxon>
        <taxon>Sordariomycetidae</taxon>
        <taxon>Diaporthales</taxon>
        <taxon>Cytosporaceae</taxon>
        <taxon>Cytospora</taxon>
    </lineage>
</organism>
<dbReference type="SUPFAM" id="SSF53335">
    <property type="entry name" value="S-adenosyl-L-methionine-dependent methyltransferases"/>
    <property type="match status" value="1"/>
</dbReference>